<dbReference type="PANTHER" id="PTHR43214">
    <property type="entry name" value="TWO-COMPONENT RESPONSE REGULATOR"/>
    <property type="match status" value="1"/>
</dbReference>
<dbReference type="Gene3D" id="3.40.50.2300">
    <property type="match status" value="1"/>
</dbReference>
<dbReference type="SUPFAM" id="SSF46894">
    <property type="entry name" value="C-terminal effector domain of the bipartite response regulators"/>
    <property type="match status" value="1"/>
</dbReference>
<evidence type="ECO:0000313" key="8">
    <source>
        <dbReference type="EMBL" id="AND17579.1"/>
    </source>
</evidence>
<feature type="domain" description="HTH luxR-type" evidence="6">
    <location>
        <begin position="156"/>
        <end position="221"/>
    </location>
</feature>
<dbReference type="PROSITE" id="PS50110">
    <property type="entry name" value="RESPONSE_REGULATORY"/>
    <property type="match status" value="1"/>
</dbReference>
<dbReference type="SMART" id="SM00421">
    <property type="entry name" value="HTH_LUXR"/>
    <property type="match status" value="1"/>
</dbReference>
<dbReference type="GO" id="GO:0006355">
    <property type="term" value="P:regulation of DNA-templated transcription"/>
    <property type="evidence" value="ECO:0007669"/>
    <property type="project" value="InterPro"/>
</dbReference>
<dbReference type="Pfam" id="PF00196">
    <property type="entry name" value="GerE"/>
    <property type="match status" value="1"/>
</dbReference>
<gene>
    <name evidence="8" type="ORF">A6122_2463</name>
</gene>
<evidence type="ECO:0000313" key="9">
    <source>
        <dbReference type="Proteomes" id="UP000077071"/>
    </source>
</evidence>
<dbReference type="GO" id="GO:0000160">
    <property type="term" value="P:phosphorelay signal transduction system"/>
    <property type="evidence" value="ECO:0007669"/>
    <property type="project" value="InterPro"/>
</dbReference>
<dbReference type="InterPro" id="IPR000792">
    <property type="entry name" value="Tscrpt_reg_LuxR_C"/>
</dbReference>
<protein>
    <submittedName>
        <fullName evidence="8">DNA-binding response regulator</fullName>
    </submittedName>
</protein>
<dbReference type="AlphaFoldDB" id="A0A160KV80"/>
<name>A0A160KV80_9MICO</name>
<dbReference type="SMART" id="SM00448">
    <property type="entry name" value="REC"/>
    <property type="match status" value="1"/>
</dbReference>
<evidence type="ECO:0000256" key="4">
    <source>
        <dbReference type="ARBA" id="ARBA00023163"/>
    </source>
</evidence>
<evidence type="ECO:0000256" key="3">
    <source>
        <dbReference type="ARBA" id="ARBA00023125"/>
    </source>
</evidence>
<evidence type="ECO:0000256" key="1">
    <source>
        <dbReference type="ARBA" id="ARBA00022553"/>
    </source>
</evidence>
<dbReference type="InterPro" id="IPR039420">
    <property type="entry name" value="WalR-like"/>
</dbReference>
<dbReference type="InterPro" id="IPR011006">
    <property type="entry name" value="CheY-like_superfamily"/>
</dbReference>
<dbReference type="PROSITE" id="PS50043">
    <property type="entry name" value="HTH_LUXR_2"/>
    <property type="match status" value="1"/>
</dbReference>
<evidence type="ECO:0000259" key="7">
    <source>
        <dbReference type="PROSITE" id="PS50110"/>
    </source>
</evidence>
<dbReference type="PATRIC" id="fig|33888.3.peg.2755"/>
<dbReference type="GO" id="GO:0003677">
    <property type="term" value="F:DNA binding"/>
    <property type="evidence" value="ECO:0007669"/>
    <property type="project" value="UniProtKB-KW"/>
</dbReference>
<dbReference type="CDD" id="cd17535">
    <property type="entry name" value="REC_NarL-like"/>
    <property type="match status" value="1"/>
</dbReference>
<keyword evidence="9" id="KW-1185">Reference proteome</keyword>
<dbReference type="InterPro" id="IPR001789">
    <property type="entry name" value="Sig_transdc_resp-reg_receiver"/>
</dbReference>
<dbReference type="STRING" id="33888.A6122_2463"/>
<proteinExistence type="predicted"/>
<feature type="modified residue" description="4-aspartylphosphate" evidence="5">
    <location>
        <position position="60"/>
    </location>
</feature>
<dbReference type="PROSITE" id="PS00622">
    <property type="entry name" value="HTH_LUXR_1"/>
    <property type="match status" value="1"/>
</dbReference>
<keyword evidence="4" id="KW-0804">Transcription</keyword>
<keyword evidence="3 8" id="KW-0238">DNA-binding</keyword>
<dbReference type="SUPFAM" id="SSF52172">
    <property type="entry name" value="CheY-like"/>
    <property type="match status" value="1"/>
</dbReference>
<organism evidence="8 9">
    <name type="scientific">Rathayibacter tritici</name>
    <dbReference type="NCBI Taxonomy" id="33888"/>
    <lineage>
        <taxon>Bacteria</taxon>
        <taxon>Bacillati</taxon>
        <taxon>Actinomycetota</taxon>
        <taxon>Actinomycetes</taxon>
        <taxon>Micrococcales</taxon>
        <taxon>Microbacteriaceae</taxon>
        <taxon>Rathayibacter</taxon>
    </lineage>
</organism>
<dbReference type="Proteomes" id="UP000077071">
    <property type="component" value="Chromosome"/>
</dbReference>
<dbReference type="CDD" id="cd06170">
    <property type="entry name" value="LuxR_C_like"/>
    <property type="match status" value="1"/>
</dbReference>
<dbReference type="Pfam" id="PF00072">
    <property type="entry name" value="Response_reg"/>
    <property type="match status" value="1"/>
</dbReference>
<dbReference type="KEGG" id="rtn:A6122_2463"/>
<evidence type="ECO:0000256" key="5">
    <source>
        <dbReference type="PROSITE-ProRule" id="PRU00169"/>
    </source>
</evidence>
<dbReference type="RefSeq" id="WP_237358190.1">
    <property type="nucleotide sequence ID" value="NZ_CP015515.1"/>
</dbReference>
<dbReference type="EMBL" id="CP015515">
    <property type="protein sequence ID" value="AND17579.1"/>
    <property type="molecule type" value="Genomic_DNA"/>
</dbReference>
<evidence type="ECO:0000259" key="6">
    <source>
        <dbReference type="PROSITE" id="PS50043"/>
    </source>
</evidence>
<evidence type="ECO:0000256" key="2">
    <source>
        <dbReference type="ARBA" id="ARBA00023015"/>
    </source>
</evidence>
<sequence>MTAARARITVMVVDDHALVRDGLIRIVNAQPDMETVSHAVDGATAIERVRDLRPDLVLMDVRMPVLDGIEATRVITSERISPRTRILGLTTHDSDVYAIRMLQAGAVGFILKDSTAEQLATAIRAAHSGTFTTSASTAVRLVKRMAAGDSEGAPPDDSTLAALTKRERVVFEHVVSGKSNPEIARDLCLAEVTVKTHVGHILAKLHVRDRVHLVIWAHRRGLGWAEPSLDISTSG</sequence>
<feature type="domain" description="Response regulatory" evidence="7">
    <location>
        <begin position="9"/>
        <end position="127"/>
    </location>
</feature>
<keyword evidence="1 5" id="KW-0597">Phosphoprotein</keyword>
<dbReference type="InterPro" id="IPR016032">
    <property type="entry name" value="Sig_transdc_resp-reg_C-effctor"/>
</dbReference>
<accession>A0A160KV80</accession>
<dbReference type="InterPro" id="IPR058245">
    <property type="entry name" value="NreC/VraR/RcsB-like_REC"/>
</dbReference>
<reference evidence="8 9" key="1">
    <citation type="submission" date="2016-05" db="EMBL/GenBank/DDBJ databases">
        <title>Complete genome sequence of Rathayibacter tritici NCPPB 1953.</title>
        <authorList>
            <person name="Park J."/>
            <person name="Lee H.-H."/>
            <person name="Lee S.-W."/>
            <person name="Seo Y.-S."/>
        </authorList>
    </citation>
    <scope>NUCLEOTIDE SEQUENCE [LARGE SCALE GENOMIC DNA]</scope>
    <source>
        <strain evidence="8 9">NCPPB 1953</strain>
    </source>
</reference>
<dbReference type="PANTHER" id="PTHR43214:SF24">
    <property type="entry name" value="TRANSCRIPTIONAL REGULATORY PROTEIN NARL-RELATED"/>
    <property type="match status" value="1"/>
</dbReference>
<dbReference type="PRINTS" id="PR00038">
    <property type="entry name" value="HTHLUXR"/>
</dbReference>
<keyword evidence="2" id="KW-0805">Transcription regulation</keyword>